<dbReference type="AlphaFoldDB" id="A0AAV7HA97"/>
<reference evidence="2 3" key="1">
    <citation type="journal article" date="2021" name="Hortic Res">
        <title>Chromosome-scale assembly of the Dendrobium chrysotoxum genome enhances the understanding of orchid evolution.</title>
        <authorList>
            <person name="Zhang Y."/>
            <person name="Zhang G.Q."/>
            <person name="Zhang D."/>
            <person name="Liu X.D."/>
            <person name="Xu X.Y."/>
            <person name="Sun W.H."/>
            <person name="Yu X."/>
            <person name="Zhu X."/>
            <person name="Wang Z.W."/>
            <person name="Zhao X."/>
            <person name="Zhong W.Y."/>
            <person name="Chen H."/>
            <person name="Yin W.L."/>
            <person name="Huang T."/>
            <person name="Niu S.C."/>
            <person name="Liu Z.J."/>
        </authorList>
    </citation>
    <scope>NUCLEOTIDE SEQUENCE [LARGE SCALE GENOMIC DNA]</scope>
    <source>
        <strain evidence="2">Lindl</strain>
    </source>
</reference>
<keyword evidence="3" id="KW-1185">Reference proteome</keyword>
<evidence type="ECO:0000313" key="2">
    <source>
        <dbReference type="EMBL" id="KAH0464498.1"/>
    </source>
</evidence>
<accession>A0AAV7HA97</accession>
<dbReference type="Proteomes" id="UP000775213">
    <property type="component" value="Unassembled WGS sequence"/>
</dbReference>
<comment type="caution">
    <text evidence="2">The sequence shown here is derived from an EMBL/GenBank/DDBJ whole genome shotgun (WGS) entry which is preliminary data.</text>
</comment>
<proteinExistence type="predicted"/>
<evidence type="ECO:0000256" key="1">
    <source>
        <dbReference type="SAM" id="MobiDB-lite"/>
    </source>
</evidence>
<evidence type="ECO:0000313" key="3">
    <source>
        <dbReference type="Proteomes" id="UP000775213"/>
    </source>
</evidence>
<name>A0AAV7HA97_DENCH</name>
<dbReference type="EMBL" id="JAGFBR010000007">
    <property type="protein sequence ID" value="KAH0464498.1"/>
    <property type="molecule type" value="Genomic_DNA"/>
</dbReference>
<protein>
    <submittedName>
        <fullName evidence="2">Uncharacterized protein</fullName>
    </submittedName>
</protein>
<feature type="compositionally biased region" description="Polar residues" evidence="1">
    <location>
        <begin position="51"/>
        <end position="62"/>
    </location>
</feature>
<feature type="region of interest" description="Disordered" evidence="1">
    <location>
        <begin position="1"/>
        <end position="65"/>
    </location>
</feature>
<organism evidence="2 3">
    <name type="scientific">Dendrobium chrysotoxum</name>
    <name type="common">Orchid</name>
    <dbReference type="NCBI Taxonomy" id="161865"/>
    <lineage>
        <taxon>Eukaryota</taxon>
        <taxon>Viridiplantae</taxon>
        <taxon>Streptophyta</taxon>
        <taxon>Embryophyta</taxon>
        <taxon>Tracheophyta</taxon>
        <taxon>Spermatophyta</taxon>
        <taxon>Magnoliopsida</taxon>
        <taxon>Liliopsida</taxon>
        <taxon>Asparagales</taxon>
        <taxon>Orchidaceae</taxon>
        <taxon>Epidendroideae</taxon>
        <taxon>Malaxideae</taxon>
        <taxon>Dendrobiinae</taxon>
        <taxon>Dendrobium</taxon>
    </lineage>
</organism>
<gene>
    <name evidence="2" type="ORF">IEQ34_007284</name>
</gene>
<sequence>MTGGSLFSRAKKAICRGGSSRGGSSRGESSRDTGTPSTLVHPDSQEEIECSRTQQTPRQSFYSEAPAPEEGVWLIDEQGNPIRRRGRTTCADIQNMPPGTRIHIEVNENNIPCNIPESILLGTYLGVVARDPVLAPIAFPDWRNKGMEPFKKKMLAEVEEKAAKNSANAKKQTFPHTMGRVSSVRRQKETTDCNYEKSIECTKMGPGHLKMLCNDGYIYIMQTCNLLAEEGLTPEDENIEANERVFTIVMGPEHSGRVRTQGFGVTPIRYFPQSKNEEGGGSGSNFGQMTSLREEFRSFRDNQMREFGSFRDEMRQFMQQFQMNQPSHGGSEMIYIGNDCYSGQALTWICVFFDAKHPH</sequence>